<dbReference type="SMART" id="SM01260">
    <property type="entry name" value="LANC_like"/>
    <property type="match status" value="1"/>
</dbReference>
<dbReference type="PRINTS" id="PR01950">
    <property type="entry name" value="LANCSUPER"/>
</dbReference>
<dbReference type="PANTHER" id="PTHR12736:SF7">
    <property type="entry name" value="LANC-LIKE PROTEIN 3"/>
    <property type="match status" value="1"/>
</dbReference>
<gene>
    <name evidence="1" type="ORF">PG994_005411</name>
</gene>
<proteinExistence type="predicted"/>
<name>A0ABR1VEY9_9PEZI</name>
<dbReference type="Pfam" id="PF05147">
    <property type="entry name" value="LANC_like"/>
    <property type="match status" value="1"/>
</dbReference>
<dbReference type="CDD" id="cd04794">
    <property type="entry name" value="euk_LANCL"/>
    <property type="match status" value="1"/>
</dbReference>
<evidence type="ECO:0000313" key="1">
    <source>
        <dbReference type="EMBL" id="KAK8068795.1"/>
    </source>
</evidence>
<dbReference type="InterPro" id="IPR007822">
    <property type="entry name" value="LANC-like"/>
</dbReference>
<accession>A0ABR1VEY9</accession>
<keyword evidence="2" id="KW-1185">Reference proteome</keyword>
<comment type="caution">
    <text evidence="1">The sequence shown here is derived from an EMBL/GenBank/DDBJ whole genome shotgun (WGS) entry which is preliminary data.</text>
</comment>
<dbReference type="Proteomes" id="UP001480595">
    <property type="component" value="Unassembled WGS sequence"/>
</dbReference>
<evidence type="ECO:0000313" key="2">
    <source>
        <dbReference type="Proteomes" id="UP001480595"/>
    </source>
</evidence>
<sequence>MPHDQERYFANPTTGALRTPAPHDELLASLERINAFNPPVHTCSTNWSFHGFYTGPTSVAYLFHRLSQLYPDLEFKRQSLAEWAQEYLRLGAPSHRRAPTASNCGIGNEALAHLTMTALLKEDASVVSQLCSYEPTINDETDDGSNEWLYGRAGYLYYLRLCKTSLRQINHANIGSTIEKTVRRMLKVPKPWVWHGKQYLGAAHGTIGIICQIVLSMPEMAAQLHDLLTSVLAEQLDSGNFASSLRPGSSDKLVQFCHGGPGFVLSLRSLQPHYREDPALQTKMASAIRRAQSDAWRRGLLTKTPCLCHGIAGNALAVDDRARFLHLLSFMGSEAMEERGWLRGIERGHDIASLYTGEAGRAWAWAVADKDLPKTCIGYNDV</sequence>
<dbReference type="InterPro" id="IPR012341">
    <property type="entry name" value="6hp_glycosidase-like_sf"/>
</dbReference>
<reference evidence="1 2" key="1">
    <citation type="submission" date="2023-01" db="EMBL/GenBank/DDBJ databases">
        <title>Analysis of 21 Apiospora genomes using comparative genomics revels a genus with tremendous synthesis potential of carbohydrate active enzymes and secondary metabolites.</title>
        <authorList>
            <person name="Sorensen T."/>
        </authorList>
    </citation>
    <scope>NUCLEOTIDE SEQUENCE [LARGE SCALE GENOMIC DNA]</scope>
    <source>
        <strain evidence="1 2">CBS 135458</strain>
    </source>
</reference>
<dbReference type="GeneID" id="92089883"/>
<dbReference type="SUPFAM" id="SSF158745">
    <property type="entry name" value="LanC-like"/>
    <property type="match status" value="1"/>
</dbReference>
<dbReference type="EMBL" id="JAQQWL010000006">
    <property type="protein sequence ID" value="KAK8068795.1"/>
    <property type="molecule type" value="Genomic_DNA"/>
</dbReference>
<dbReference type="RefSeq" id="XP_066716089.1">
    <property type="nucleotide sequence ID" value="XM_066856820.1"/>
</dbReference>
<protein>
    <submittedName>
        <fullName evidence="1">Uncharacterized protein</fullName>
    </submittedName>
</protein>
<organism evidence="1 2">
    <name type="scientific">Apiospora phragmitis</name>
    <dbReference type="NCBI Taxonomy" id="2905665"/>
    <lineage>
        <taxon>Eukaryota</taxon>
        <taxon>Fungi</taxon>
        <taxon>Dikarya</taxon>
        <taxon>Ascomycota</taxon>
        <taxon>Pezizomycotina</taxon>
        <taxon>Sordariomycetes</taxon>
        <taxon>Xylariomycetidae</taxon>
        <taxon>Amphisphaeriales</taxon>
        <taxon>Apiosporaceae</taxon>
        <taxon>Apiospora</taxon>
    </lineage>
</organism>
<dbReference type="PANTHER" id="PTHR12736">
    <property type="entry name" value="LANC-LIKE PROTEIN"/>
    <property type="match status" value="1"/>
</dbReference>
<dbReference type="Gene3D" id="1.50.10.10">
    <property type="match status" value="1"/>
</dbReference>